<dbReference type="Pfam" id="PF00440">
    <property type="entry name" value="TetR_N"/>
    <property type="match status" value="1"/>
</dbReference>
<evidence type="ECO:0000256" key="1">
    <source>
        <dbReference type="ARBA" id="ARBA00023125"/>
    </source>
</evidence>
<dbReference type="Proteomes" id="UP001464555">
    <property type="component" value="Unassembled WGS sequence"/>
</dbReference>
<evidence type="ECO:0000313" key="4">
    <source>
        <dbReference type="EMBL" id="MEL1244527.1"/>
    </source>
</evidence>
<accession>A0ABU9HX70</accession>
<name>A0ABU9HX70_9FLAO</name>
<dbReference type="PANTHER" id="PTHR43479">
    <property type="entry name" value="ACREF/ENVCD OPERON REPRESSOR-RELATED"/>
    <property type="match status" value="1"/>
</dbReference>
<keyword evidence="5" id="KW-1185">Reference proteome</keyword>
<dbReference type="InterPro" id="IPR050624">
    <property type="entry name" value="HTH-type_Tx_Regulator"/>
</dbReference>
<keyword evidence="1 2" id="KW-0238">DNA-binding</keyword>
<dbReference type="PROSITE" id="PS50977">
    <property type="entry name" value="HTH_TETR_2"/>
    <property type="match status" value="1"/>
</dbReference>
<evidence type="ECO:0000313" key="5">
    <source>
        <dbReference type="Proteomes" id="UP001464555"/>
    </source>
</evidence>
<dbReference type="PRINTS" id="PR00455">
    <property type="entry name" value="HTHTETR"/>
</dbReference>
<evidence type="ECO:0000259" key="3">
    <source>
        <dbReference type="PROSITE" id="PS50977"/>
    </source>
</evidence>
<evidence type="ECO:0000256" key="2">
    <source>
        <dbReference type="PROSITE-ProRule" id="PRU00335"/>
    </source>
</evidence>
<sequence>MEGEKTKATVRNKEKSKQRFLDAVGELLLAQGFSALKVNDIAATAGLDKKLIYKYFGGKDALIDEYIRSLDFWSNVKKENAPQEIADGGREFSKQMLLKQFDYINTNAEFRKIILWGLTESREPLKRVADEREAIGEELLIHITDPYFGKEAEMYRAVMALLISGNYYLNMYAGVNGKTFCGIDMTTTKGKEQIKKAMAIVVDLLYDHVTG</sequence>
<reference evidence="4 5" key="1">
    <citation type="submission" date="2024-04" db="EMBL/GenBank/DDBJ databases">
        <title>Flavobacterium sp. DGU11 16S ribosomal RNA gene Genome sequencing and assembly.</title>
        <authorList>
            <person name="Park S."/>
        </authorList>
    </citation>
    <scope>NUCLEOTIDE SEQUENCE [LARGE SCALE GENOMIC DNA]</scope>
    <source>
        <strain evidence="4 5">DGU11</strain>
    </source>
</reference>
<gene>
    <name evidence="4" type="ORF">AAEO56_09660</name>
</gene>
<dbReference type="SUPFAM" id="SSF46689">
    <property type="entry name" value="Homeodomain-like"/>
    <property type="match status" value="1"/>
</dbReference>
<comment type="caution">
    <text evidence="4">The sequence shown here is derived from an EMBL/GenBank/DDBJ whole genome shotgun (WGS) entry which is preliminary data.</text>
</comment>
<dbReference type="InterPro" id="IPR009057">
    <property type="entry name" value="Homeodomain-like_sf"/>
</dbReference>
<feature type="domain" description="HTH tetR-type" evidence="3">
    <location>
        <begin position="14"/>
        <end position="74"/>
    </location>
</feature>
<dbReference type="PANTHER" id="PTHR43479:SF11">
    <property type="entry name" value="ACREF_ENVCD OPERON REPRESSOR-RELATED"/>
    <property type="match status" value="1"/>
</dbReference>
<feature type="DNA-binding region" description="H-T-H motif" evidence="2">
    <location>
        <begin position="37"/>
        <end position="56"/>
    </location>
</feature>
<dbReference type="RefSeq" id="WP_341696843.1">
    <property type="nucleotide sequence ID" value="NZ_JBBYHR010000004.1"/>
</dbReference>
<proteinExistence type="predicted"/>
<dbReference type="InterPro" id="IPR001647">
    <property type="entry name" value="HTH_TetR"/>
</dbReference>
<organism evidence="4 5">
    <name type="scientific">Flavobacterium arundinis</name>
    <dbReference type="NCBI Taxonomy" id="3139143"/>
    <lineage>
        <taxon>Bacteria</taxon>
        <taxon>Pseudomonadati</taxon>
        <taxon>Bacteroidota</taxon>
        <taxon>Flavobacteriia</taxon>
        <taxon>Flavobacteriales</taxon>
        <taxon>Flavobacteriaceae</taxon>
        <taxon>Flavobacterium</taxon>
    </lineage>
</organism>
<dbReference type="EMBL" id="JBBYHR010000004">
    <property type="protein sequence ID" value="MEL1244527.1"/>
    <property type="molecule type" value="Genomic_DNA"/>
</dbReference>
<protein>
    <submittedName>
        <fullName evidence="4">TetR/AcrR family transcriptional regulator</fullName>
    </submittedName>
</protein>
<dbReference type="Gene3D" id="1.10.357.10">
    <property type="entry name" value="Tetracycline Repressor, domain 2"/>
    <property type="match status" value="1"/>
</dbReference>